<dbReference type="RefSeq" id="XP_037165632.1">
    <property type="nucleotide sequence ID" value="XM_037307450.1"/>
</dbReference>
<comment type="caution">
    <text evidence="2">The sequence shown here is derived from an EMBL/GenBank/DDBJ whole genome shotgun (WGS) entry which is preliminary data.</text>
</comment>
<name>A0A8H6FWT7_9LECA</name>
<evidence type="ECO:0000256" key="1">
    <source>
        <dbReference type="SAM" id="Phobius"/>
    </source>
</evidence>
<reference evidence="2 3" key="1">
    <citation type="journal article" date="2020" name="Genomics">
        <title>Complete, high-quality genomes from long-read metagenomic sequencing of two wolf lichen thalli reveals enigmatic genome architecture.</title>
        <authorList>
            <person name="McKenzie S.K."/>
            <person name="Walston R.F."/>
            <person name="Allen J.L."/>
        </authorList>
    </citation>
    <scope>NUCLEOTIDE SEQUENCE [LARGE SCALE GENOMIC DNA]</scope>
    <source>
        <strain evidence="2">WasteWater2</strain>
    </source>
</reference>
<feature type="transmembrane region" description="Helical" evidence="1">
    <location>
        <begin position="241"/>
        <end position="260"/>
    </location>
</feature>
<keyword evidence="1" id="KW-1133">Transmembrane helix</keyword>
<keyword evidence="1" id="KW-0472">Membrane</keyword>
<dbReference type="OrthoDB" id="2956246at2759"/>
<keyword evidence="3" id="KW-1185">Reference proteome</keyword>
<protein>
    <submittedName>
        <fullName evidence="2">Uncharacterized protein</fullName>
    </submittedName>
</protein>
<feature type="transmembrane region" description="Helical" evidence="1">
    <location>
        <begin position="168"/>
        <end position="188"/>
    </location>
</feature>
<evidence type="ECO:0000313" key="3">
    <source>
        <dbReference type="Proteomes" id="UP000578531"/>
    </source>
</evidence>
<dbReference type="Proteomes" id="UP000578531">
    <property type="component" value="Unassembled WGS sequence"/>
</dbReference>
<dbReference type="AlphaFoldDB" id="A0A8H6FWT7"/>
<dbReference type="EMBL" id="JACCJC010000020">
    <property type="protein sequence ID" value="KAF6236282.1"/>
    <property type="molecule type" value="Genomic_DNA"/>
</dbReference>
<accession>A0A8H6FWT7</accession>
<dbReference type="GeneID" id="59287197"/>
<proteinExistence type="predicted"/>
<feature type="transmembrane region" description="Helical" evidence="1">
    <location>
        <begin position="266"/>
        <end position="285"/>
    </location>
</feature>
<evidence type="ECO:0000313" key="2">
    <source>
        <dbReference type="EMBL" id="KAF6236282.1"/>
    </source>
</evidence>
<keyword evidence="1" id="KW-0812">Transmembrane</keyword>
<feature type="transmembrane region" description="Helical" evidence="1">
    <location>
        <begin position="145"/>
        <end position="162"/>
    </location>
</feature>
<organism evidence="2 3">
    <name type="scientific">Letharia columbiana</name>
    <dbReference type="NCBI Taxonomy" id="112416"/>
    <lineage>
        <taxon>Eukaryota</taxon>
        <taxon>Fungi</taxon>
        <taxon>Dikarya</taxon>
        <taxon>Ascomycota</taxon>
        <taxon>Pezizomycotina</taxon>
        <taxon>Lecanoromycetes</taxon>
        <taxon>OSLEUM clade</taxon>
        <taxon>Lecanoromycetidae</taxon>
        <taxon>Lecanorales</taxon>
        <taxon>Lecanorineae</taxon>
        <taxon>Parmeliaceae</taxon>
        <taxon>Letharia</taxon>
    </lineage>
</organism>
<sequence>MLKVLKMLIPYLGKLHHRLQAMHWSKTPIPGVSLDATGLIALADLKTIAKHTALNGTSGILDFLVLCPGIHTQPNATELNGGELPPTAALTSGHVFRVENQATVFYLQKMGIPGHLVTMSVEGLPEPKRWKPDLKTIKSTLTPSFVCYTTPVSLTLLALMLVGFLNDWWALAVLLILILARTLNAIIVRRRSAPGWKGVKEPGVKGDLLILLSQDRWVRLQGPVEALKAVTAGQWLRDATFLESSLTAVALLLIYINAAVTTNASQAGNMIILALLLLSVGLVAMSNQWQNSLYMHGCKVQVDGEPKQYARRLDLADELISSTGRDDWAIRLGLINEKAEVRRVLL</sequence>
<gene>
    <name evidence="2" type="ORF">HO173_005535</name>
</gene>